<evidence type="ECO:0000256" key="6">
    <source>
        <dbReference type="ARBA" id="ARBA00023163"/>
    </source>
</evidence>
<feature type="compositionally biased region" description="Pro residues" evidence="8">
    <location>
        <begin position="106"/>
        <end position="120"/>
    </location>
</feature>
<comment type="similarity">
    <text evidence="2">Belongs to the plant homeotic and developmental regulators ALOG protein family.</text>
</comment>
<organism evidence="10 11">
    <name type="scientific">Abeliophyllum distichum</name>
    <dbReference type="NCBI Taxonomy" id="126358"/>
    <lineage>
        <taxon>Eukaryota</taxon>
        <taxon>Viridiplantae</taxon>
        <taxon>Streptophyta</taxon>
        <taxon>Embryophyta</taxon>
        <taxon>Tracheophyta</taxon>
        <taxon>Spermatophyta</taxon>
        <taxon>Magnoliopsida</taxon>
        <taxon>eudicotyledons</taxon>
        <taxon>Gunneridae</taxon>
        <taxon>Pentapetalae</taxon>
        <taxon>asterids</taxon>
        <taxon>lamiids</taxon>
        <taxon>Lamiales</taxon>
        <taxon>Oleaceae</taxon>
        <taxon>Forsythieae</taxon>
        <taxon>Abeliophyllum</taxon>
    </lineage>
</organism>
<keyword evidence="4" id="KW-0805">Transcription regulation</keyword>
<gene>
    <name evidence="10" type="ORF">Adt_27442</name>
</gene>
<evidence type="ECO:0000256" key="3">
    <source>
        <dbReference type="ARBA" id="ARBA00022473"/>
    </source>
</evidence>
<name>A0ABD1RXU3_9LAMI</name>
<evidence type="ECO:0000256" key="7">
    <source>
        <dbReference type="ARBA" id="ARBA00023242"/>
    </source>
</evidence>
<feature type="domain" description="ALOG" evidence="9">
    <location>
        <begin position="74"/>
        <end position="99"/>
    </location>
</feature>
<accession>A0ABD1RXU3</accession>
<dbReference type="InterPro" id="IPR006936">
    <property type="entry name" value="ALOG_dom"/>
</dbReference>
<comment type="subcellular location">
    <subcellularLocation>
        <location evidence="1">Nucleus</location>
    </subcellularLocation>
</comment>
<evidence type="ECO:0000313" key="11">
    <source>
        <dbReference type="Proteomes" id="UP001604336"/>
    </source>
</evidence>
<dbReference type="PROSITE" id="PS51697">
    <property type="entry name" value="ALOG"/>
    <property type="match status" value="1"/>
</dbReference>
<evidence type="ECO:0000313" key="10">
    <source>
        <dbReference type="EMBL" id="KAL2491814.1"/>
    </source>
</evidence>
<feature type="region of interest" description="Disordered" evidence="8">
    <location>
        <begin position="82"/>
        <end position="120"/>
    </location>
</feature>
<dbReference type="EMBL" id="JBFOLK010000008">
    <property type="protein sequence ID" value="KAL2491814.1"/>
    <property type="molecule type" value="Genomic_DNA"/>
</dbReference>
<keyword evidence="6" id="KW-0804">Transcription</keyword>
<dbReference type="InterPro" id="IPR040222">
    <property type="entry name" value="ALOG"/>
</dbReference>
<keyword evidence="7" id="KW-0539">Nucleus</keyword>
<sequence length="120" mass="13366">MVMYQFPEFKNNSNEISSGKPKSTLSFTPSSAIRTLLRHALVPCAKPGVASTLSSTARTKKMVARPKQTLLVPRAVRLYLREVRDSQSKAQGISYEKKKRKRPSQQQPPQPSPPPPPNPI</sequence>
<keyword evidence="11" id="KW-1185">Reference proteome</keyword>
<evidence type="ECO:0000256" key="5">
    <source>
        <dbReference type="ARBA" id="ARBA00023125"/>
    </source>
</evidence>
<keyword evidence="3" id="KW-0217">Developmental protein</keyword>
<keyword evidence="5" id="KW-0238">DNA-binding</keyword>
<reference evidence="11" key="1">
    <citation type="submission" date="2024-07" db="EMBL/GenBank/DDBJ databases">
        <title>Two chromosome-level genome assemblies of Korean endemic species Abeliophyllum distichum and Forsythia ovata (Oleaceae).</title>
        <authorList>
            <person name="Jang H."/>
        </authorList>
    </citation>
    <scope>NUCLEOTIDE SEQUENCE [LARGE SCALE GENOMIC DNA]</scope>
</reference>
<evidence type="ECO:0000259" key="9">
    <source>
        <dbReference type="PROSITE" id="PS51697"/>
    </source>
</evidence>
<dbReference type="GO" id="GO:0005634">
    <property type="term" value="C:nucleus"/>
    <property type="evidence" value="ECO:0007669"/>
    <property type="project" value="UniProtKB-SubCell"/>
</dbReference>
<evidence type="ECO:0000256" key="2">
    <source>
        <dbReference type="ARBA" id="ARBA00010308"/>
    </source>
</evidence>
<dbReference type="GO" id="GO:0003677">
    <property type="term" value="F:DNA binding"/>
    <property type="evidence" value="ECO:0007669"/>
    <property type="project" value="UniProtKB-KW"/>
</dbReference>
<dbReference type="PANTHER" id="PTHR31165">
    <property type="entry name" value="PROTEIN G1-LIKE2"/>
    <property type="match status" value="1"/>
</dbReference>
<evidence type="ECO:0000256" key="4">
    <source>
        <dbReference type="ARBA" id="ARBA00023015"/>
    </source>
</evidence>
<protein>
    <submittedName>
        <fullName evidence="10">ALOG domain-containing protein</fullName>
    </submittedName>
</protein>
<dbReference type="PANTHER" id="PTHR31165:SF2">
    <property type="entry name" value="ALOG DOMAIN-CONTAINING PROTEIN"/>
    <property type="match status" value="1"/>
</dbReference>
<dbReference type="AlphaFoldDB" id="A0ABD1RXU3"/>
<comment type="caution">
    <text evidence="10">The sequence shown here is derived from an EMBL/GenBank/DDBJ whole genome shotgun (WGS) entry which is preliminary data.</text>
</comment>
<evidence type="ECO:0000256" key="8">
    <source>
        <dbReference type="SAM" id="MobiDB-lite"/>
    </source>
</evidence>
<evidence type="ECO:0000256" key="1">
    <source>
        <dbReference type="ARBA" id="ARBA00004123"/>
    </source>
</evidence>
<dbReference type="Proteomes" id="UP001604336">
    <property type="component" value="Unassembled WGS sequence"/>
</dbReference>
<proteinExistence type="inferred from homology"/>